<evidence type="ECO:0000259" key="1">
    <source>
        <dbReference type="Pfam" id="PF12728"/>
    </source>
</evidence>
<comment type="caution">
    <text evidence="2">The sequence shown here is derived from an EMBL/GenBank/DDBJ whole genome shotgun (WGS) entry which is preliminary data.</text>
</comment>
<dbReference type="AlphaFoldDB" id="M2A4I4"/>
<sequence>MAQLANSRPLTKKEAAQYYSVSERTIDRWLLEGVLPPQAKLTIGGTIRFDPHVLETCLKPAVSECDNK</sequence>
<dbReference type="PATRIC" id="fig|1263867.3.peg.5350"/>
<proteinExistence type="predicted"/>
<keyword evidence="3" id="KW-1185">Reference proteome</keyword>
<reference evidence="2" key="2">
    <citation type="journal article" date="2013" name="Mar. Genomics">
        <title>Expression of sulfatases in Rhodopirellula baltica and the diversity of sulfatases in the genus Rhodopirellula.</title>
        <authorList>
            <person name="Wegner C.E."/>
            <person name="Richter-Heitmann T."/>
            <person name="Klindworth A."/>
            <person name="Klockow C."/>
            <person name="Richter M."/>
            <person name="Achstetter T."/>
            <person name="Glockner F.O."/>
            <person name="Harder J."/>
        </authorList>
    </citation>
    <scope>NUCLEOTIDE SEQUENCE [LARGE SCALE GENOMIC DNA]</scope>
    <source>
        <strain evidence="2">6C</strain>
    </source>
</reference>
<feature type="domain" description="Helix-turn-helix" evidence="1">
    <location>
        <begin position="10"/>
        <end position="55"/>
    </location>
</feature>
<name>M2A4I4_9BACT</name>
<dbReference type="SUPFAM" id="SSF46955">
    <property type="entry name" value="Putative DNA-binding domain"/>
    <property type="match status" value="1"/>
</dbReference>
<organism evidence="2 3">
    <name type="scientific">Rhodopirellula europaea 6C</name>
    <dbReference type="NCBI Taxonomy" id="1263867"/>
    <lineage>
        <taxon>Bacteria</taxon>
        <taxon>Pseudomonadati</taxon>
        <taxon>Planctomycetota</taxon>
        <taxon>Planctomycetia</taxon>
        <taxon>Pirellulales</taxon>
        <taxon>Pirellulaceae</taxon>
        <taxon>Rhodopirellula</taxon>
    </lineage>
</organism>
<dbReference type="InterPro" id="IPR009061">
    <property type="entry name" value="DNA-bd_dom_put_sf"/>
</dbReference>
<reference evidence="2" key="1">
    <citation type="submission" date="2012-11" db="EMBL/GenBank/DDBJ databases">
        <title>Permanent draft genomes of Rhodopirellula europaea strain SH398 and 6C.</title>
        <authorList>
            <person name="Richter M."/>
            <person name="Richter-Heitmann T."/>
            <person name="Frank C."/>
            <person name="Harder J."/>
            <person name="Glockner F.O."/>
        </authorList>
    </citation>
    <scope>NUCLEOTIDE SEQUENCE</scope>
    <source>
        <strain evidence="2">6C</strain>
    </source>
</reference>
<evidence type="ECO:0000313" key="2">
    <source>
        <dbReference type="EMBL" id="EMB14571.1"/>
    </source>
</evidence>
<gene>
    <name evidence="2" type="ORF">RE6C_04993</name>
</gene>
<accession>M2A4I4</accession>
<protein>
    <recommendedName>
        <fullName evidence="1">Helix-turn-helix domain-containing protein</fullName>
    </recommendedName>
</protein>
<dbReference type="EMBL" id="ANMO01000216">
    <property type="protein sequence ID" value="EMB14571.1"/>
    <property type="molecule type" value="Genomic_DNA"/>
</dbReference>
<evidence type="ECO:0000313" key="3">
    <source>
        <dbReference type="Proteomes" id="UP000011529"/>
    </source>
</evidence>
<dbReference type="Proteomes" id="UP000011529">
    <property type="component" value="Unassembled WGS sequence"/>
</dbReference>
<dbReference type="Pfam" id="PF12728">
    <property type="entry name" value="HTH_17"/>
    <property type="match status" value="1"/>
</dbReference>
<dbReference type="InterPro" id="IPR041657">
    <property type="entry name" value="HTH_17"/>
</dbReference>